<feature type="compositionally biased region" description="Pro residues" evidence="1">
    <location>
        <begin position="298"/>
        <end position="313"/>
    </location>
</feature>
<keyword evidence="2" id="KW-1133">Transmembrane helix</keyword>
<feature type="compositionally biased region" description="Polar residues" evidence="1">
    <location>
        <begin position="356"/>
        <end position="366"/>
    </location>
</feature>
<proteinExistence type="predicted"/>
<evidence type="ECO:0000256" key="1">
    <source>
        <dbReference type="SAM" id="MobiDB-lite"/>
    </source>
</evidence>
<feature type="compositionally biased region" description="Pro residues" evidence="1">
    <location>
        <begin position="216"/>
        <end position="225"/>
    </location>
</feature>
<keyword evidence="2" id="KW-0472">Membrane</keyword>
<dbReference type="Proteomes" id="UP000325672">
    <property type="component" value="Unassembled WGS sequence"/>
</dbReference>
<feature type="compositionally biased region" description="Basic and acidic residues" evidence="1">
    <location>
        <begin position="412"/>
        <end position="436"/>
    </location>
</feature>
<evidence type="ECO:0000313" key="5">
    <source>
        <dbReference type="Proteomes" id="UP000325672"/>
    </source>
</evidence>
<feature type="compositionally biased region" description="Low complexity" evidence="1">
    <location>
        <begin position="267"/>
        <end position="277"/>
    </location>
</feature>
<evidence type="ECO:0000313" key="4">
    <source>
        <dbReference type="EMBL" id="KAE8134143.1"/>
    </source>
</evidence>
<dbReference type="AlphaFoldDB" id="A0A5N6SL94"/>
<keyword evidence="3" id="KW-0732">Signal</keyword>
<organism evidence="4 5">
    <name type="scientific">Aspergillus pseudotamarii</name>
    <dbReference type="NCBI Taxonomy" id="132259"/>
    <lineage>
        <taxon>Eukaryota</taxon>
        <taxon>Fungi</taxon>
        <taxon>Dikarya</taxon>
        <taxon>Ascomycota</taxon>
        <taxon>Pezizomycotina</taxon>
        <taxon>Eurotiomycetes</taxon>
        <taxon>Eurotiomycetidae</taxon>
        <taxon>Eurotiales</taxon>
        <taxon>Aspergillaceae</taxon>
        <taxon>Aspergillus</taxon>
        <taxon>Aspergillus subgen. Circumdati</taxon>
    </lineage>
</organism>
<dbReference type="GeneID" id="43636109"/>
<evidence type="ECO:0000256" key="2">
    <source>
        <dbReference type="SAM" id="Phobius"/>
    </source>
</evidence>
<feature type="compositionally biased region" description="Basic and acidic residues" evidence="1">
    <location>
        <begin position="181"/>
        <end position="197"/>
    </location>
</feature>
<reference evidence="4 5" key="1">
    <citation type="submission" date="2019-04" db="EMBL/GenBank/DDBJ databases">
        <title>Friends and foes A comparative genomics study of 23 Aspergillus species from section Flavi.</title>
        <authorList>
            <consortium name="DOE Joint Genome Institute"/>
            <person name="Kjaerbolling I."/>
            <person name="Vesth T."/>
            <person name="Frisvad J.C."/>
            <person name="Nybo J.L."/>
            <person name="Theobald S."/>
            <person name="Kildgaard S."/>
            <person name="Isbrandt T."/>
            <person name="Kuo A."/>
            <person name="Sato A."/>
            <person name="Lyhne E.K."/>
            <person name="Kogle M.E."/>
            <person name="Wiebenga A."/>
            <person name="Kun R.S."/>
            <person name="Lubbers R.J."/>
            <person name="Makela M.R."/>
            <person name="Barry K."/>
            <person name="Chovatia M."/>
            <person name="Clum A."/>
            <person name="Daum C."/>
            <person name="Haridas S."/>
            <person name="He G."/>
            <person name="LaButti K."/>
            <person name="Lipzen A."/>
            <person name="Mondo S."/>
            <person name="Riley R."/>
            <person name="Salamov A."/>
            <person name="Simmons B.A."/>
            <person name="Magnuson J.K."/>
            <person name="Henrissat B."/>
            <person name="Mortensen U.H."/>
            <person name="Larsen T.O."/>
            <person name="Devries R.P."/>
            <person name="Grigoriev I.V."/>
            <person name="Machida M."/>
            <person name="Baker S.E."/>
            <person name="Andersen M.R."/>
        </authorList>
    </citation>
    <scope>NUCLEOTIDE SEQUENCE [LARGE SCALE GENOMIC DNA]</scope>
    <source>
        <strain evidence="4 5">CBS 117625</strain>
    </source>
</reference>
<feature type="region of interest" description="Disordered" evidence="1">
    <location>
        <begin position="181"/>
        <end position="436"/>
    </location>
</feature>
<dbReference type="EMBL" id="ML743607">
    <property type="protein sequence ID" value="KAE8134143.1"/>
    <property type="molecule type" value="Genomic_DNA"/>
</dbReference>
<evidence type="ECO:0000256" key="3">
    <source>
        <dbReference type="SAM" id="SignalP"/>
    </source>
</evidence>
<gene>
    <name evidence="4" type="ORF">BDV38DRAFT_167434</name>
</gene>
<keyword evidence="5" id="KW-1185">Reference proteome</keyword>
<name>A0A5N6SL94_ASPPS</name>
<accession>A0A5N6SL94</accession>
<feature type="transmembrane region" description="Helical" evidence="2">
    <location>
        <begin position="53"/>
        <end position="78"/>
    </location>
</feature>
<keyword evidence="2" id="KW-0812">Transmembrane</keyword>
<dbReference type="OrthoDB" id="4524805at2759"/>
<sequence length="436" mass="47603">MLPVHIILAGLLSPVVTAGSVSQEPSNFLIHIPNLSRRADGHPTTYTLDQSLLAIQIGGIVGAYVIFVAILLTLLLFIGRRLRRTVQSSNFTLQVEMMKPVKPPPSMDPSPVTPISVNLPSPGMPNGFNRSWSSLGKGPRSHIANNSSVSTIDESVVALDRRRAQEEMEMLYAAVMEHDERRAAEKEATQEEGEIHSPDSAQTNPFTDRSSRLSEAPPPQPPPQVKMPTSPRASSRLSRLSSLSLFNSNSRSEANTGKPHTPRTPRTPRIPLRKLPISSPMASPDVTACRSYGEDQPPLTPRFYNPPPPPTPPVATVQSPSEKRVSKGSRAPAPAPLSMSVAGHGSSSLPFRDAYPQQSAPATKTTVLERPLKPMNGPRTGMPTPYSPYMPFTPVTPLTPSRMVTKRQRKREAKESGLRVLNEDDVVRDNEDMWGL</sequence>
<feature type="chain" id="PRO_5024889865" evidence="3">
    <location>
        <begin position="19"/>
        <end position="436"/>
    </location>
</feature>
<feature type="compositionally biased region" description="Low complexity" evidence="1">
    <location>
        <begin position="230"/>
        <end position="259"/>
    </location>
</feature>
<feature type="compositionally biased region" description="Polar residues" evidence="1">
    <location>
        <begin position="199"/>
        <end position="208"/>
    </location>
</feature>
<protein>
    <submittedName>
        <fullName evidence="4">Uncharacterized protein</fullName>
    </submittedName>
</protein>
<feature type="signal peptide" evidence="3">
    <location>
        <begin position="1"/>
        <end position="18"/>
    </location>
</feature>
<dbReference type="RefSeq" id="XP_031910206.1">
    <property type="nucleotide sequence ID" value="XM_032051899.1"/>
</dbReference>